<evidence type="ECO:0000313" key="2">
    <source>
        <dbReference type="EMBL" id="CAE7440406.1"/>
    </source>
</evidence>
<keyword evidence="3" id="KW-1185">Reference proteome</keyword>
<sequence length="116" mass="12752">MGLQAPCKGPFKALEGWVFFDGSQIPFTKGPLERVVLDVPKNNHPPSQPRGPFKGGLGKIDDSHGRRPLKIPFKKGVRSQRALEGWTWVDSGPATQNGPLQAKFQNHLSHSSRTCP</sequence>
<dbReference type="Proteomes" id="UP000604046">
    <property type="component" value="Unassembled WGS sequence"/>
</dbReference>
<dbReference type="AlphaFoldDB" id="A0A812RGD8"/>
<protein>
    <submittedName>
        <fullName evidence="2">Uncharacterized protein</fullName>
    </submittedName>
</protein>
<feature type="compositionally biased region" description="Polar residues" evidence="1">
    <location>
        <begin position="93"/>
        <end position="116"/>
    </location>
</feature>
<name>A0A812RGD8_9DINO</name>
<evidence type="ECO:0000256" key="1">
    <source>
        <dbReference type="SAM" id="MobiDB-lite"/>
    </source>
</evidence>
<proteinExistence type="predicted"/>
<dbReference type="EMBL" id="CAJNDS010002339">
    <property type="protein sequence ID" value="CAE7440406.1"/>
    <property type="molecule type" value="Genomic_DNA"/>
</dbReference>
<organism evidence="2 3">
    <name type="scientific">Symbiodinium natans</name>
    <dbReference type="NCBI Taxonomy" id="878477"/>
    <lineage>
        <taxon>Eukaryota</taxon>
        <taxon>Sar</taxon>
        <taxon>Alveolata</taxon>
        <taxon>Dinophyceae</taxon>
        <taxon>Suessiales</taxon>
        <taxon>Symbiodiniaceae</taxon>
        <taxon>Symbiodinium</taxon>
    </lineage>
</organism>
<evidence type="ECO:0000313" key="3">
    <source>
        <dbReference type="Proteomes" id="UP000604046"/>
    </source>
</evidence>
<feature type="region of interest" description="Disordered" evidence="1">
    <location>
        <begin position="40"/>
        <end position="70"/>
    </location>
</feature>
<gene>
    <name evidence="2" type="ORF">SNAT2548_LOCUS23932</name>
</gene>
<reference evidence="2" key="1">
    <citation type="submission" date="2021-02" db="EMBL/GenBank/DDBJ databases">
        <authorList>
            <person name="Dougan E. K."/>
            <person name="Rhodes N."/>
            <person name="Thang M."/>
            <person name="Chan C."/>
        </authorList>
    </citation>
    <scope>NUCLEOTIDE SEQUENCE</scope>
</reference>
<comment type="caution">
    <text evidence="2">The sequence shown here is derived from an EMBL/GenBank/DDBJ whole genome shotgun (WGS) entry which is preliminary data.</text>
</comment>
<accession>A0A812RGD8</accession>
<feature type="region of interest" description="Disordered" evidence="1">
    <location>
        <begin position="90"/>
        <end position="116"/>
    </location>
</feature>